<protein>
    <submittedName>
        <fullName evidence="2">Uncharacterized protein</fullName>
    </submittedName>
</protein>
<dbReference type="Proteomes" id="UP001432027">
    <property type="component" value="Unassembled WGS sequence"/>
</dbReference>
<sequence>MDSEIEKRRFSDDSEVEFLERNNFKSVCCSILIRLLISIVFLLILSAALIWSFNHGETGIYTGEIEKRDATENFTIFINQFAQNGRMTETFRGPDGSNIDTTYHKSHSFWYQDDVRKELVQKYDAFLMIYARKDYTFYANTTSDGTITTCSIDRDLTYAKYIETIGLTRMLRPHGERVQVKKNKFVYVYQGEPGLVQLPYQQSEAFLVLAYADADTGALLGYDTYFTGTSTSNLFKREYWYGEMLPAEPKDQTPLDIPPLCADLL</sequence>
<accession>A0AAV5SNZ3</accession>
<organism evidence="2 3">
    <name type="scientific">Pristionchus entomophagus</name>
    <dbReference type="NCBI Taxonomy" id="358040"/>
    <lineage>
        <taxon>Eukaryota</taxon>
        <taxon>Metazoa</taxon>
        <taxon>Ecdysozoa</taxon>
        <taxon>Nematoda</taxon>
        <taxon>Chromadorea</taxon>
        <taxon>Rhabditida</taxon>
        <taxon>Rhabditina</taxon>
        <taxon>Diplogasteromorpha</taxon>
        <taxon>Diplogasteroidea</taxon>
        <taxon>Neodiplogasteridae</taxon>
        <taxon>Pristionchus</taxon>
    </lineage>
</organism>
<evidence type="ECO:0000256" key="1">
    <source>
        <dbReference type="SAM" id="Phobius"/>
    </source>
</evidence>
<dbReference type="EMBL" id="BTSX01000002">
    <property type="protein sequence ID" value="GMS83039.1"/>
    <property type="molecule type" value="Genomic_DNA"/>
</dbReference>
<evidence type="ECO:0000313" key="2">
    <source>
        <dbReference type="EMBL" id="GMS83039.1"/>
    </source>
</evidence>
<evidence type="ECO:0000313" key="3">
    <source>
        <dbReference type="Proteomes" id="UP001432027"/>
    </source>
</evidence>
<keyword evidence="3" id="KW-1185">Reference proteome</keyword>
<gene>
    <name evidence="2" type="ORF">PENTCL1PPCAC_5214</name>
</gene>
<keyword evidence="1" id="KW-1133">Transmembrane helix</keyword>
<reference evidence="2" key="1">
    <citation type="submission" date="2023-10" db="EMBL/GenBank/DDBJ databases">
        <title>Genome assembly of Pristionchus species.</title>
        <authorList>
            <person name="Yoshida K."/>
            <person name="Sommer R.J."/>
        </authorList>
    </citation>
    <scope>NUCLEOTIDE SEQUENCE</scope>
    <source>
        <strain evidence="2">RS0144</strain>
    </source>
</reference>
<dbReference type="AlphaFoldDB" id="A0AAV5SNZ3"/>
<keyword evidence="1" id="KW-0812">Transmembrane</keyword>
<name>A0AAV5SNZ3_9BILA</name>
<feature type="transmembrane region" description="Helical" evidence="1">
    <location>
        <begin position="31"/>
        <end position="53"/>
    </location>
</feature>
<keyword evidence="1" id="KW-0472">Membrane</keyword>
<comment type="caution">
    <text evidence="2">The sequence shown here is derived from an EMBL/GenBank/DDBJ whole genome shotgun (WGS) entry which is preliminary data.</text>
</comment>
<proteinExistence type="predicted"/>